<organism evidence="1 2">
    <name type="scientific">Candidatus Nitronereus thalassa</name>
    <dbReference type="NCBI Taxonomy" id="3020898"/>
    <lineage>
        <taxon>Bacteria</taxon>
        <taxon>Pseudomonadati</taxon>
        <taxon>Nitrospirota</taxon>
        <taxon>Nitrospiria</taxon>
        <taxon>Nitrospirales</taxon>
        <taxon>Nitrospiraceae</taxon>
        <taxon>Candidatus Nitronereus</taxon>
    </lineage>
</organism>
<dbReference type="EMBL" id="JAQOUE010000001">
    <property type="protein sequence ID" value="MDT7043598.1"/>
    <property type="molecule type" value="Genomic_DNA"/>
</dbReference>
<protein>
    <submittedName>
        <fullName evidence="1">Type II toxin-antitoxin system RelE/ParE family toxin</fullName>
    </submittedName>
</protein>
<accession>A0ABU3KBB5</accession>
<dbReference type="RefSeq" id="WP_313834164.1">
    <property type="nucleotide sequence ID" value="NZ_JAQOUE010000001.1"/>
</dbReference>
<keyword evidence="2" id="KW-1185">Reference proteome</keyword>
<sequence>MARRISWIKAAQKAFLGFPLDAQDQILTALRLAATGRKADIAKPLKGFGSGILEVALAHRGDAYRTVYAVQFGDDLWVIHAFKKKSSQGIKTPKKDLDVIEERIKHLKRELRS</sequence>
<evidence type="ECO:0000313" key="2">
    <source>
        <dbReference type="Proteomes" id="UP001250932"/>
    </source>
</evidence>
<proteinExistence type="predicted"/>
<dbReference type="Pfam" id="PF05973">
    <property type="entry name" value="Gp49"/>
    <property type="match status" value="1"/>
</dbReference>
<dbReference type="InterPro" id="IPR009241">
    <property type="entry name" value="HigB-like"/>
</dbReference>
<reference evidence="1 2" key="1">
    <citation type="journal article" date="2023" name="ISME J.">
        <title>Cultivation and genomic characterization of novel and ubiquitous marine nitrite-oxidizing bacteria from the Nitrospirales.</title>
        <authorList>
            <person name="Mueller A.J."/>
            <person name="Daebeler A."/>
            <person name="Herbold C.W."/>
            <person name="Kirkegaard R.H."/>
            <person name="Daims H."/>
        </authorList>
    </citation>
    <scope>NUCLEOTIDE SEQUENCE [LARGE SCALE GENOMIC DNA]</scope>
    <source>
        <strain evidence="1 2">EB</strain>
    </source>
</reference>
<comment type="caution">
    <text evidence="1">The sequence shown here is derived from an EMBL/GenBank/DDBJ whole genome shotgun (WGS) entry which is preliminary data.</text>
</comment>
<gene>
    <name evidence="1" type="ORF">PPG34_14670</name>
</gene>
<dbReference type="Proteomes" id="UP001250932">
    <property type="component" value="Unassembled WGS sequence"/>
</dbReference>
<evidence type="ECO:0000313" key="1">
    <source>
        <dbReference type="EMBL" id="MDT7043598.1"/>
    </source>
</evidence>
<name>A0ABU3KBB5_9BACT</name>